<gene>
    <name evidence="8" type="ORF">FD01_GL001846</name>
</gene>
<dbReference type="EMBL" id="AZEU01000220">
    <property type="protein sequence ID" value="KRL42764.1"/>
    <property type="molecule type" value="Genomic_DNA"/>
</dbReference>
<dbReference type="Gene3D" id="1.10.10.10">
    <property type="entry name" value="Winged helix-like DNA-binding domain superfamily/Winged helix DNA-binding domain"/>
    <property type="match status" value="1"/>
</dbReference>
<feature type="domain" description="PRD" evidence="7">
    <location>
        <begin position="294"/>
        <end position="401"/>
    </location>
</feature>
<keyword evidence="9" id="KW-1185">Reference proteome</keyword>
<reference evidence="8 9" key="1">
    <citation type="journal article" date="2015" name="Genome Announc.">
        <title>Expanding the biotechnology potential of lactobacilli through comparative genomics of 213 strains and associated genera.</title>
        <authorList>
            <person name="Sun Z."/>
            <person name="Harris H.M."/>
            <person name="McCann A."/>
            <person name="Guo C."/>
            <person name="Argimon S."/>
            <person name="Zhang W."/>
            <person name="Yang X."/>
            <person name="Jeffery I.B."/>
            <person name="Cooney J.C."/>
            <person name="Kagawa T.F."/>
            <person name="Liu W."/>
            <person name="Song Y."/>
            <person name="Salvetti E."/>
            <person name="Wrobel A."/>
            <person name="Rasinkangas P."/>
            <person name="Parkhill J."/>
            <person name="Rea M.C."/>
            <person name="O'Sullivan O."/>
            <person name="Ritari J."/>
            <person name="Douillard F.P."/>
            <person name="Paul Ross R."/>
            <person name="Yang R."/>
            <person name="Briner A.E."/>
            <person name="Felis G.E."/>
            <person name="de Vos W.M."/>
            <person name="Barrangou R."/>
            <person name="Klaenhammer T.R."/>
            <person name="Caufield P.W."/>
            <person name="Cui Y."/>
            <person name="Zhang H."/>
            <person name="O'Toole P.W."/>
        </authorList>
    </citation>
    <scope>NUCLEOTIDE SEQUENCE [LARGE SCALE GENOMIC DNA]</scope>
    <source>
        <strain evidence="8 9">DSM 13343</strain>
    </source>
</reference>
<evidence type="ECO:0000256" key="2">
    <source>
        <dbReference type="ARBA" id="ARBA00022737"/>
    </source>
</evidence>
<evidence type="ECO:0000256" key="1">
    <source>
        <dbReference type="ARBA" id="ARBA00022679"/>
    </source>
</evidence>
<dbReference type="InterPro" id="IPR011608">
    <property type="entry name" value="PRD"/>
</dbReference>
<dbReference type="InterPro" id="IPR003501">
    <property type="entry name" value="PTS_EIIB_2/3"/>
</dbReference>
<evidence type="ECO:0000313" key="8">
    <source>
        <dbReference type="EMBL" id="KRL42764.1"/>
    </source>
</evidence>
<evidence type="ECO:0000259" key="6">
    <source>
        <dbReference type="PROSITE" id="PS51099"/>
    </source>
</evidence>
<name>A0A0R1QE13_9LACO</name>
<keyword evidence="5" id="KW-0804">Transcription</keyword>
<dbReference type="PROSITE" id="PS51099">
    <property type="entry name" value="PTS_EIIB_TYPE_2"/>
    <property type="match status" value="1"/>
</dbReference>
<dbReference type="CDD" id="cd05568">
    <property type="entry name" value="PTS_IIB_bgl_like"/>
    <property type="match status" value="1"/>
</dbReference>
<dbReference type="SUPFAM" id="SSF52794">
    <property type="entry name" value="PTS system IIB component-like"/>
    <property type="match status" value="1"/>
</dbReference>
<accession>A0A0R1QE13</accession>
<evidence type="ECO:0000256" key="3">
    <source>
        <dbReference type="ARBA" id="ARBA00023015"/>
    </source>
</evidence>
<keyword evidence="2" id="KW-0677">Repeat</keyword>
<feature type="domain" description="PRD" evidence="7">
    <location>
        <begin position="177"/>
        <end position="288"/>
    </location>
</feature>
<dbReference type="Pfam" id="PF05043">
    <property type="entry name" value="Mga"/>
    <property type="match status" value="1"/>
</dbReference>
<dbReference type="Proteomes" id="UP000051790">
    <property type="component" value="Unassembled WGS sequence"/>
</dbReference>
<dbReference type="OrthoDB" id="3239954at2"/>
<dbReference type="PANTHER" id="PTHR30185">
    <property type="entry name" value="CRYPTIC BETA-GLUCOSIDE BGL OPERON ANTITERMINATOR"/>
    <property type="match status" value="1"/>
</dbReference>
<dbReference type="InterPro" id="IPR050661">
    <property type="entry name" value="BglG_antiterminators"/>
</dbReference>
<keyword evidence="4" id="KW-0010">Activator</keyword>
<evidence type="ECO:0000259" key="7">
    <source>
        <dbReference type="PROSITE" id="PS51372"/>
    </source>
</evidence>
<dbReference type="SUPFAM" id="SSF63520">
    <property type="entry name" value="PTS-regulatory domain, PRD"/>
    <property type="match status" value="2"/>
</dbReference>
<dbReference type="Gene3D" id="3.40.50.2300">
    <property type="match status" value="1"/>
</dbReference>
<dbReference type="RefSeq" id="WP_056964437.1">
    <property type="nucleotide sequence ID" value="NZ_AZEU01000220.1"/>
</dbReference>
<dbReference type="InterPro" id="IPR036095">
    <property type="entry name" value="PTS_EIIB-like_sf"/>
</dbReference>
<dbReference type="GO" id="GO:0006355">
    <property type="term" value="P:regulation of DNA-templated transcription"/>
    <property type="evidence" value="ECO:0007669"/>
    <property type="project" value="InterPro"/>
</dbReference>
<dbReference type="Pfam" id="PF02302">
    <property type="entry name" value="PTS_IIB"/>
    <property type="match status" value="1"/>
</dbReference>
<dbReference type="PATRIC" id="fig|1423769.4.peg.1979"/>
<dbReference type="PROSITE" id="PS51372">
    <property type="entry name" value="PRD_2"/>
    <property type="match status" value="2"/>
</dbReference>
<proteinExistence type="predicted"/>
<dbReference type="InterPro" id="IPR013011">
    <property type="entry name" value="PTS_EIIB_2"/>
</dbReference>
<dbReference type="GO" id="GO:0009401">
    <property type="term" value="P:phosphoenolpyruvate-dependent sugar phosphotransferase system"/>
    <property type="evidence" value="ECO:0007669"/>
    <property type="project" value="InterPro"/>
</dbReference>
<dbReference type="PANTHER" id="PTHR30185:SF18">
    <property type="entry name" value="TRANSCRIPTIONAL REGULATOR MTLR"/>
    <property type="match status" value="1"/>
</dbReference>
<organism evidence="8 9">
    <name type="scientific">Lacticaseibacillus manihotivorans DSM 13343 = JCM 12514</name>
    <dbReference type="NCBI Taxonomy" id="1423769"/>
    <lineage>
        <taxon>Bacteria</taxon>
        <taxon>Bacillati</taxon>
        <taxon>Bacillota</taxon>
        <taxon>Bacilli</taxon>
        <taxon>Lactobacillales</taxon>
        <taxon>Lactobacillaceae</taxon>
        <taxon>Lacticaseibacillus</taxon>
    </lineage>
</organism>
<comment type="caution">
    <text evidence="8">The sequence shown here is derived from an EMBL/GenBank/DDBJ whole genome shotgun (WGS) entry which is preliminary data.</text>
</comment>
<protein>
    <submittedName>
        <fullName evidence="8">Transcriptional antiterminator</fullName>
    </submittedName>
</protein>
<feature type="domain" description="PTS EIIB type-2" evidence="6">
    <location>
        <begin position="402"/>
        <end position="494"/>
    </location>
</feature>
<evidence type="ECO:0000256" key="4">
    <source>
        <dbReference type="ARBA" id="ARBA00023159"/>
    </source>
</evidence>
<dbReference type="Pfam" id="PF00874">
    <property type="entry name" value="PRD"/>
    <property type="match status" value="1"/>
</dbReference>
<dbReference type="Gene3D" id="1.10.1790.10">
    <property type="entry name" value="PRD domain"/>
    <property type="match status" value="2"/>
</dbReference>
<dbReference type="InterPro" id="IPR036388">
    <property type="entry name" value="WH-like_DNA-bd_sf"/>
</dbReference>
<keyword evidence="3" id="KW-0805">Transcription regulation</keyword>
<keyword evidence="1" id="KW-0808">Transferase</keyword>
<evidence type="ECO:0000313" key="9">
    <source>
        <dbReference type="Proteomes" id="UP000051790"/>
    </source>
</evidence>
<evidence type="ECO:0000256" key="5">
    <source>
        <dbReference type="ARBA" id="ARBA00023163"/>
    </source>
</evidence>
<dbReference type="AlphaFoldDB" id="A0A0R1QE13"/>
<dbReference type="GO" id="GO:0008982">
    <property type="term" value="F:protein-N(PI)-phosphohistidine-sugar phosphotransferase activity"/>
    <property type="evidence" value="ECO:0007669"/>
    <property type="project" value="InterPro"/>
</dbReference>
<dbReference type="InterPro" id="IPR007737">
    <property type="entry name" value="Mga_HTH"/>
</dbReference>
<dbReference type="InterPro" id="IPR036634">
    <property type="entry name" value="PRD_sf"/>
</dbReference>
<sequence length="494" mass="55923">MNHVGDLDRALLDYLSRSAGFVNAAEVAAALGTSTKTIYRHIDQINEQSDEPVIQTIRGKGARLLPSALPDLSSSNEQMDSASQSSLERRNQVLEQLLFRAPVKMSLDDLYTEQYVSDATIDNDLLYLKRRLAKKKLVLIRTGHTVHIEGEETRIREQLSAVLQNMSTITTGGTIEGITDYDQQFITRQVQVIEQATGGKLVYPYNVNILSHLYILIQRVRRQGKVERLKIVNSVEVRKLMLQNMHLYRLAEIIIGNTEDYLAKQLPPEETDYLFQYLISSRIDNETPNVKMLSYSPKVHEVSAFLINYVNKHLPTTHIQQTTWRELAGHVAPLINRLENNIAVTNGLLTDIKREYASLFEVLAEGTQQATKKFALPEISENEVGFIVMYFARFLEQQDHKIQTLVICASGIGTSELLRVKLEKTFRELKIDQTATGLFTDIDMNSLKNTDLIVSTIDLKGSQYDKLAIPKVLVSAVLSNLDKEKIRHAIKAIE</sequence>